<dbReference type="PANTHER" id="PTHR42973:SF39">
    <property type="entry name" value="FAD-BINDING PCMH-TYPE DOMAIN-CONTAINING PROTEIN"/>
    <property type="match status" value="1"/>
</dbReference>
<dbReference type="InterPro" id="IPR050416">
    <property type="entry name" value="FAD-linked_Oxidoreductase"/>
</dbReference>
<reference evidence="7 8" key="1">
    <citation type="journal article" date="2019" name="Int. J. Syst. Evol. Microbiol.">
        <title>The Global Catalogue of Microorganisms (GCM) 10K type strain sequencing project: providing services to taxonomists for standard genome sequencing and annotation.</title>
        <authorList>
            <consortium name="The Broad Institute Genomics Platform"/>
            <consortium name="The Broad Institute Genome Sequencing Center for Infectious Disease"/>
            <person name="Wu L."/>
            <person name="Ma J."/>
        </authorList>
    </citation>
    <scope>NUCLEOTIDE SEQUENCE [LARGE SCALE GENOMIC DNA]</scope>
    <source>
        <strain evidence="7 8">JCM 10673</strain>
    </source>
</reference>
<feature type="domain" description="FAD-binding PCMH-type" evidence="6">
    <location>
        <begin position="31"/>
        <end position="211"/>
    </location>
</feature>
<comment type="similarity">
    <text evidence="2">Belongs to the oxygen-dependent FAD-linked oxidoreductase family.</text>
</comment>
<dbReference type="InterPro" id="IPR012951">
    <property type="entry name" value="BBE"/>
</dbReference>
<evidence type="ECO:0000256" key="4">
    <source>
        <dbReference type="ARBA" id="ARBA00022827"/>
    </source>
</evidence>
<accession>A0ABN1NNG5</accession>
<evidence type="ECO:0000256" key="2">
    <source>
        <dbReference type="ARBA" id="ARBA00005466"/>
    </source>
</evidence>
<evidence type="ECO:0000256" key="3">
    <source>
        <dbReference type="ARBA" id="ARBA00022630"/>
    </source>
</evidence>
<keyword evidence="3" id="KW-0285">Flavoprotein</keyword>
<comment type="cofactor">
    <cofactor evidence="1">
        <name>FAD</name>
        <dbReference type="ChEBI" id="CHEBI:57692"/>
    </cofactor>
</comment>
<dbReference type="InterPro" id="IPR006094">
    <property type="entry name" value="Oxid_FAD_bind_N"/>
</dbReference>
<dbReference type="InterPro" id="IPR036318">
    <property type="entry name" value="FAD-bd_PCMH-like_sf"/>
</dbReference>
<evidence type="ECO:0000313" key="7">
    <source>
        <dbReference type="EMBL" id="GAA0913467.1"/>
    </source>
</evidence>
<dbReference type="SUPFAM" id="SSF56176">
    <property type="entry name" value="FAD-binding/transporter-associated domain-like"/>
    <property type="match status" value="1"/>
</dbReference>
<evidence type="ECO:0000313" key="8">
    <source>
        <dbReference type="Proteomes" id="UP001501005"/>
    </source>
</evidence>
<comment type="caution">
    <text evidence="7">The sequence shown here is derived from an EMBL/GenBank/DDBJ whole genome shotgun (WGS) entry which is preliminary data.</text>
</comment>
<dbReference type="InterPro" id="IPR016166">
    <property type="entry name" value="FAD-bd_PCMH"/>
</dbReference>
<dbReference type="Gene3D" id="3.30.465.10">
    <property type="match status" value="1"/>
</dbReference>
<evidence type="ECO:0000256" key="1">
    <source>
        <dbReference type="ARBA" id="ARBA00001974"/>
    </source>
</evidence>
<dbReference type="Proteomes" id="UP001501005">
    <property type="component" value="Unassembled WGS sequence"/>
</dbReference>
<proteinExistence type="inferred from homology"/>
<dbReference type="PANTHER" id="PTHR42973">
    <property type="entry name" value="BINDING OXIDOREDUCTASE, PUTATIVE (AFU_ORTHOLOGUE AFUA_1G17690)-RELATED"/>
    <property type="match status" value="1"/>
</dbReference>
<keyword evidence="4" id="KW-0274">FAD</keyword>
<sequence length="509" mass="55466">MTENTSPSVGVIRVGDDAYQDLSVRGVNKRFTAEPEAFHVVTSAEQVVNAVREAVRDGKRIAVRSGGHGYENVVGDPAVQVVIDLGEMREVSFDPERKAFAVEPGVRMADLYRTLYERWGVVLPAGDSATVGVGGHVAGGGFGSLCRSAGLAADHLLAVEVVVVDASGDVRTVVATRDPADPHHDLWWAHTGGGGGNFGVVTRYWFRSPDATGDDPREALPRPPASVLTGTVLFNRESLSRTALRTLVGNFGRWHENNSAPDSPYTALFSGLVLFGRPREGDPGMGAVAFAHVDATRPDADRLMSDYVSELTAGLGDFPTVLPTEVVPWLEAKKALAQAQDAEIGRQKVKSAFLRRGYSDDQIDTLYDYLDSTDHSNDSSLVSLQSYGGRVNTVAGDATASAQRDSVIQAFFMNTWQDAKLDETNIDWMRRLFRDLYAKTGGVPVPGEENDGCYINFPDTDMADPEWNTSGVPWEELYYKGNIARLREIKAAWDPRNVFRHTLSIRSEG</sequence>
<keyword evidence="5" id="KW-0560">Oxidoreductase</keyword>
<keyword evidence="8" id="KW-1185">Reference proteome</keyword>
<dbReference type="Gene3D" id="3.40.462.20">
    <property type="match status" value="1"/>
</dbReference>
<dbReference type="Pfam" id="PF08031">
    <property type="entry name" value="BBE"/>
    <property type="match status" value="1"/>
</dbReference>
<name>A0ABN1NNG5_9ACTN</name>
<dbReference type="EMBL" id="BAAAHG010000018">
    <property type="protein sequence ID" value="GAA0913467.1"/>
    <property type="molecule type" value="Genomic_DNA"/>
</dbReference>
<organism evidence="7 8">
    <name type="scientific">Streptomyces thermoalcalitolerans</name>
    <dbReference type="NCBI Taxonomy" id="65605"/>
    <lineage>
        <taxon>Bacteria</taxon>
        <taxon>Bacillati</taxon>
        <taxon>Actinomycetota</taxon>
        <taxon>Actinomycetes</taxon>
        <taxon>Kitasatosporales</taxon>
        <taxon>Streptomycetaceae</taxon>
        <taxon>Streptomyces</taxon>
    </lineage>
</organism>
<dbReference type="PROSITE" id="PS51387">
    <property type="entry name" value="FAD_PCMH"/>
    <property type="match status" value="1"/>
</dbReference>
<evidence type="ECO:0000259" key="6">
    <source>
        <dbReference type="PROSITE" id="PS51387"/>
    </source>
</evidence>
<gene>
    <name evidence="7" type="ORF">GCM10009549_26740</name>
</gene>
<dbReference type="InterPro" id="IPR016169">
    <property type="entry name" value="FAD-bd_PCMH_sub2"/>
</dbReference>
<dbReference type="Pfam" id="PF01565">
    <property type="entry name" value="FAD_binding_4"/>
    <property type="match status" value="1"/>
</dbReference>
<evidence type="ECO:0000256" key="5">
    <source>
        <dbReference type="ARBA" id="ARBA00023002"/>
    </source>
</evidence>
<dbReference type="RefSeq" id="WP_344049683.1">
    <property type="nucleotide sequence ID" value="NZ_BAAAHG010000018.1"/>
</dbReference>
<protein>
    <submittedName>
        <fullName evidence="7">FAD-binding oxidoreductase</fullName>
    </submittedName>
</protein>